<sequence>MVVTIRPAKPEDGVLAAPLIVDAIDEIANHLTGEEDSEKVLEMLNVLFKGTKNRHSYLNTYVAELDGELAGIMVVYGGDKAETLDHNLEKWLADKGAPVPKIEIEARPDEFYIDTICSSRAHRGQGIGTALLNYADVVAKEKGYKKVSLSVEKQKVRARQLYERVGFKFSEPWMIIGEEFDHLVKELH</sequence>
<dbReference type="Gene3D" id="3.40.630.30">
    <property type="match status" value="1"/>
</dbReference>
<dbReference type="PANTHER" id="PTHR43420:SF52">
    <property type="entry name" value="N-ACETYLTRANSFERASE YODP"/>
    <property type="match status" value="1"/>
</dbReference>
<keyword evidence="5" id="KW-1185">Reference proteome</keyword>
<dbReference type="Pfam" id="PF00583">
    <property type="entry name" value="Acetyltransf_1"/>
    <property type="match status" value="1"/>
</dbReference>
<dbReference type="CDD" id="cd04301">
    <property type="entry name" value="NAT_SF"/>
    <property type="match status" value="1"/>
</dbReference>
<dbReference type="SUPFAM" id="SSF55729">
    <property type="entry name" value="Acyl-CoA N-acyltransferases (Nat)"/>
    <property type="match status" value="1"/>
</dbReference>
<dbReference type="GO" id="GO:0016747">
    <property type="term" value="F:acyltransferase activity, transferring groups other than amino-acyl groups"/>
    <property type="evidence" value="ECO:0007669"/>
    <property type="project" value="InterPro"/>
</dbReference>
<keyword evidence="1 4" id="KW-0808">Transferase</keyword>
<evidence type="ECO:0000256" key="1">
    <source>
        <dbReference type="ARBA" id="ARBA00022679"/>
    </source>
</evidence>
<dbReference type="InterPro" id="IPR050680">
    <property type="entry name" value="YpeA/RimI_acetyltransf"/>
</dbReference>
<protein>
    <submittedName>
        <fullName evidence="4">Acetyltransferase</fullName>
    </submittedName>
</protein>
<dbReference type="OrthoDB" id="5319888at2"/>
<keyword evidence="2" id="KW-0012">Acyltransferase</keyword>
<dbReference type="RefSeq" id="WP_126989585.1">
    <property type="nucleotide sequence ID" value="NZ_JTFC01000010.1"/>
</dbReference>
<proteinExistence type="predicted"/>
<reference evidence="4 5" key="1">
    <citation type="submission" date="2014-11" db="EMBL/GenBank/DDBJ databases">
        <title>Genome sequence and analysis of novel Kurthia sp.</title>
        <authorList>
            <person name="Lawson J.N."/>
            <person name="Gonzalez J.E."/>
            <person name="Rinauldi L."/>
            <person name="Xuan Z."/>
            <person name="Firman A."/>
            <person name="Shaddox L."/>
            <person name="Trudeau A."/>
            <person name="Shah S."/>
            <person name="Reiman D."/>
        </authorList>
    </citation>
    <scope>NUCLEOTIDE SEQUENCE [LARGE SCALE GENOMIC DNA]</scope>
    <source>
        <strain evidence="4 5">3B1D</strain>
    </source>
</reference>
<evidence type="ECO:0000313" key="4">
    <source>
        <dbReference type="EMBL" id="RUS57872.1"/>
    </source>
</evidence>
<evidence type="ECO:0000259" key="3">
    <source>
        <dbReference type="PROSITE" id="PS51186"/>
    </source>
</evidence>
<gene>
    <name evidence="4" type="ORF">QI30_03565</name>
</gene>
<dbReference type="PANTHER" id="PTHR43420">
    <property type="entry name" value="ACETYLTRANSFERASE"/>
    <property type="match status" value="1"/>
</dbReference>
<dbReference type="Proteomes" id="UP000288623">
    <property type="component" value="Unassembled WGS sequence"/>
</dbReference>
<organism evidence="4 5">
    <name type="scientific">Candidatus Kurthia intestinigallinarum</name>
    <dbReference type="NCBI Taxonomy" id="1562256"/>
    <lineage>
        <taxon>Bacteria</taxon>
        <taxon>Bacillati</taxon>
        <taxon>Bacillota</taxon>
        <taxon>Bacilli</taxon>
        <taxon>Bacillales</taxon>
        <taxon>Caryophanaceae</taxon>
        <taxon>Kurthia</taxon>
    </lineage>
</organism>
<accession>A0A433RX58</accession>
<feature type="domain" description="N-acetyltransferase" evidence="3">
    <location>
        <begin position="3"/>
        <end position="188"/>
    </location>
</feature>
<dbReference type="InterPro" id="IPR000182">
    <property type="entry name" value="GNAT_dom"/>
</dbReference>
<dbReference type="PROSITE" id="PS51186">
    <property type="entry name" value="GNAT"/>
    <property type="match status" value="1"/>
</dbReference>
<evidence type="ECO:0000313" key="5">
    <source>
        <dbReference type="Proteomes" id="UP000288623"/>
    </source>
</evidence>
<comment type="caution">
    <text evidence="4">The sequence shown here is derived from an EMBL/GenBank/DDBJ whole genome shotgun (WGS) entry which is preliminary data.</text>
</comment>
<evidence type="ECO:0000256" key="2">
    <source>
        <dbReference type="ARBA" id="ARBA00023315"/>
    </source>
</evidence>
<dbReference type="AlphaFoldDB" id="A0A433RX58"/>
<dbReference type="EMBL" id="JTFC01000010">
    <property type="protein sequence ID" value="RUS57872.1"/>
    <property type="molecule type" value="Genomic_DNA"/>
</dbReference>
<name>A0A433RX58_9BACL</name>
<dbReference type="InterPro" id="IPR016181">
    <property type="entry name" value="Acyl_CoA_acyltransferase"/>
</dbReference>